<keyword evidence="1" id="KW-0472">Membrane</keyword>
<dbReference type="AlphaFoldDB" id="A0A063CHW0"/>
<name>A0A063CHW0_BACCE</name>
<evidence type="ECO:0000256" key="1">
    <source>
        <dbReference type="SAM" id="Phobius"/>
    </source>
</evidence>
<protein>
    <submittedName>
        <fullName evidence="2">Uncharacterized protein</fullName>
    </submittedName>
</protein>
<dbReference type="OrthoDB" id="2914962at2"/>
<accession>A0A063CHW0</accession>
<dbReference type="OMA" id="TIVCATC"/>
<dbReference type="KEGG" id="bcef:BcrFT9_00737"/>
<feature type="transmembrane region" description="Helical" evidence="1">
    <location>
        <begin position="56"/>
        <end position="75"/>
    </location>
</feature>
<dbReference type="Proteomes" id="UP000219743">
    <property type="component" value="Unassembled WGS sequence"/>
</dbReference>
<gene>
    <name evidence="2" type="ORF">CN263_25805</name>
</gene>
<organism evidence="2 3">
    <name type="scientific">Bacillus cereus</name>
    <dbReference type="NCBI Taxonomy" id="1396"/>
    <lineage>
        <taxon>Bacteria</taxon>
        <taxon>Bacillati</taxon>
        <taxon>Bacillota</taxon>
        <taxon>Bacilli</taxon>
        <taxon>Bacillales</taxon>
        <taxon>Bacillaceae</taxon>
        <taxon>Bacillus</taxon>
        <taxon>Bacillus cereus group</taxon>
    </lineage>
</organism>
<sequence>MLGAIIILITFVAGQCIAHYSKWVQSKSLLVLLLVSIVFIGSSMGAYVMLSLQSPYVIIVPTILCATCLSAKYRFTSMALIQRVKEMQKHGA</sequence>
<feature type="transmembrane region" description="Helical" evidence="1">
    <location>
        <begin position="28"/>
        <end position="49"/>
    </location>
</feature>
<dbReference type="RefSeq" id="WP_000900037.1">
    <property type="nucleotide sequence ID" value="NZ_CAJNDR010000001.1"/>
</dbReference>
<dbReference type="GeneID" id="300961453"/>
<proteinExistence type="predicted"/>
<dbReference type="EMBL" id="NTRC01000028">
    <property type="protein sequence ID" value="PFD17467.1"/>
    <property type="molecule type" value="Genomic_DNA"/>
</dbReference>
<comment type="caution">
    <text evidence="2">The sequence shown here is derived from an EMBL/GenBank/DDBJ whole genome shotgun (WGS) entry which is preliminary data.</text>
</comment>
<evidence type="ECO:0000313" key="3">
    <source>
        <dbReference type="Proteomes" id="UP000219743"/>
    </source>
</evidence>
<reference evidence="2 3" key="1">
    <citation type="submission" date="2017-09" db="EMBL/GenBank/DDBJ databases">
        <title>Large-scale bioinformatics analysis of Bacillus genomes uncovers conserved roles of natural products in bacterial physiology.</title>
        <authorList>
            <consortium name="Agbiome Team Llc"/>
            <person name="Bleich R.M."/>
            <person name="Kirk G.J."/>
            <person name="Santa Maria K.C."/>
            <person name="Allen S.E."/>
            <person name="Farag S."/>
            <person name="Shank E.A."/>
            <person name="Bowers A."/>
        </authorList>
    </citation>
    <scope>NUCLEOTIDE SEQUENCE [LARGE SCALE GENOMIC DNA]</scope>
    <source>
        <strain evidence="2 3">AFS024404</strain>
    </source>
</reference>
<keyword evidence="1" id="KW-1133">Transmembrane helix</keyword>
<keyword evidence="1" id="KW-0812">Transmembrane</keyword>
<evidence type="ECO:0000313" key="2">
    <source>
        <dbReference type="EMBL" id="PFD17467.1"/>
    </source>
</evidence>